<protein>
    <submittedName>
        <fullName evidence="7">Integral membrane protein</fullName>
    </submittedName>
</protein>
<evidence type="ECO:0000313" key="8">
    <source>
        <dbReference type="Proteomes" id="UP000016931"/>
    </source>
</evidence>
<dbReference type="InterPro" id="IPR007271">
    <property type="entry name" value="Nuc_sug_transpt"/>
</dbReference>
<accession>N1QNM0</accession>
<organism evidence="7 8">
    <name type="scientific">Sphaerulina musiva (strain SO2202)</name>
    <name type="common">Poplar stem canker fungus</name>
    <name type="synonym">Septoria musiva</name>
    <dbReference type="NCBI Taxonomy" id="692275"/>
    <lineage>
        <taxon>Eukaryota</taxon>
        <taxon>Fungi</taxon>
        <taxon>Dikarya</taxon>
        <taxon>Ascomycota</taxon>
        <taxon>Pezizomycotina</taxon>
        <taxon>Dothideomycetes</taxon>
        <taxon>Dothideomycetidae</taxon>
        <taxon>Mycosphaerellales</taxon>
        <taxon>Mycosphaerellaceae</taxon>
        <taxon>Sphaerulina</taxon>
    </lineage>
</organism>
<dbReference type="GO" id="GO:0015165">
    <property type="term" value="F:pyrimidine nucleotide-sugar transmembrane transporter activity"/>
    <property type="evidence" value="ECO:0007669"/>
    <property type="project" value="InterPro"/>
</dbReference>
<dbReference type="RefSeq" id="XP_016765525.1">
    <property type="nucleotide sequence ID" value="XM_016903655.1"/>
</dbReference>
<keyword evidence="3 6" id="KW-1133">Transmembrane helix</keyword>
<dbReference type="Pfam" id="PF04142">
    <property type="entry name" value="Nuc_sug_transp"/>
    <property type="match status" value="1"/>
</dbReference>
<feature type="transmembrane region" description="Helical" evidence="6">
    <location>
        <begin position="272"/>
        <end position="291"/>
    </location>
</feature>
<dbReference type="InterPro" id="IPR012404">
    <property type="entry name" value="UCP036436"/>
</dbReference>
<evidence type="ECO:0000256" key="5">
    <source>
        <dbReference type="SAM" id="MobiDB-lite"/>
    </source>
</evidence>
<keyword evidence="4 6" id="KW-0472">Membrane</keyword>
<evidence type="ECO:0000256" key="6">
    <source>
        <dbReference type="SAM" id="Phobius"/>
    </source>
</evidence>
<evidence type="ECO:0000256" key="3">
    <source>
        <dbReference type="ARBA" id="ARBA00022989"/>
    </source>
</evidence>
<dbReference type="eggNOG" id="KOG3912">
    <property type="taxonomic scope" value="Eukaryota"/>
</dbReference>
<dbReference type="EMBL" id="KB456260">
    <property type="protein sequence ID" value="EMF17404.1"/>
    <property type="molecule type" value="Genomic_DNA"/>
</dbReference>
<feature type="transmembrane region" description="Helical" evidence="6">
    <location>
        <begin position="6"/>
        <end position="24"/>
    </location>
</feature>
<feature type="transmembrane region" description="Helical" evidence="6">
    <location>
        <begin position="312"/>
        <end position="330"/>
    </location>
</feature>
<evidence type="ECO:0000256" key="2">
    <source>
        <dbReference type="ARBA" id="ARBA00022692"/>
    </source>
</evidence>
<feature type="transmembrane region" description="Helical" evidence="6">
    <location>
        <begin position="411"/>
        <end position="430"/>
    </location>
</feature>
<dbReference type="Proteomes" id="UP000016931">
    <property type="component" value="Unassembled WGS sequence"/>
</dbReference>
<dbReference type="AlphaFoldDB" id="N1QNM0"/>
<dbReference type="InterPro" id="IPR037185">
    <property type="entry name" value="EmrE-like"/>
</dbReference>
<name>N1QNM0_SPHMS</name>
<sequence length="448" mass="49027">MSNRAMVPLLVTMMLVTGVCNTLLTKYQDMQCVRDCDTDRPKMFEQPVIQTLQMFVGESGCWIVVFVGYLYRLLRNSDGTTPNGEVAYESVRASDTMDDGSDAENDDDDDDDGEVNTALTSSQTLVDPTNIIAKPVFDAEHRQRVPLQGWKVVLLAAPAICDICGTTLMNVGLLFVAASIYQMTRGALVLFVGLLSVLFLKRHLGGWKWASLFIVVLGVAVVGLAGVLDQQHSAQPQPGATDTGSKNDLAKTALRIRGAASTLEAHTARETLIGFVLIACAQIFTATQFVVEESIMERYSMDPIRVVGWEGVFGFLVTLLGMGILHALVGRTDAGRGGYFDAREGFYEVFHYRAIGLTSILIMISIGGFNFFGLSVTRVISATSRSTIDTCRTLFIWLVSLGLGWETFKWLQVLGFALLVYGTAVFNEIVQPPTISFLRRKRAVALGN</sequence>
<dbReference type="GeneID" id="27900792"/>
<feature type="transmembrane region" description="Helical" evidence="6">
    <location>
        <begin position="350"/>
        <end position="374"/>
    </location>
</feature>
<dbReference type="OrthoDB" id="29773at2759"/>
<dbReference type="GO" id="GO:0000139">
    <property type="term" value="C:Golgi membrane"/>
    <property type="evidence" value="ECO:0007669"/>
    <property type="project" value="InterPro"/>
</dbReference>
<proteinExistence type="predicted"/>
<dbReference type="OMA" id="FIYKHNV"/>
<keyword evidence="8" id="KW-1185">Reference proteome</keyword>
<evidence type="ECO:0000256" key="1">
    <source>
        <dbReference type="ARBA" id="ARBA00004141"/>
    </source>
</evidence>
<gene>
    <name evidence="7" type="ORF">SEPMUDRAFT_146436</name>
</gene>
<feature type="compositionally biased region" description="Acidic residues" evidence="5">
    <location>
        <begin position="96"/>
        <end position="114"/>
    </location>
</feature>
<dbReference type="HOGENOM" id="CLU_025028_3_1_1"/>
<dbReference type="PANTHER" id="PTHR13146:SF0">
    <property type="entry name" value="SOLUTE CARRIER FAMILY 35 MEMBER F6"/>
    <property type="match status" value="1"/>
</dbReference>
<feature type="transmembrane region" description="Helical" evidence="6">
    <location>
        <begin position="207"/>
        <end position="228"/>
    </location>
</feature>
<dbReference type="STRING" id="692275.N1QNM0"/>
<dbReference type="PANTHER" id="PTHR13146">
    <property type="match status" value="1"/>
</dbReference>
<evidence type="ECO:0000256" key="4">
    <source>
        <dbReference type="ARBA" id="ARBA00023136"/>
    </source>
</evidence>
<dbReference type="PIRSF" id="PIRSF036436">
    <property type="entry name" value="UCP036436"/>
    <property type="match status" value="1"/>
</dbReference>
<feature type="transmembrane region" description="Helical" evidence="6">
    <location>
        <begin position="183"/>
        <end position="200"/>
    </location>
</feature>
<keyword evidence="2 6" id="KW-0812">Transmembrane</keyword>
<evidence type="ECO:0000313" key="7">
    <source>
        <dbReference type="EMBL" id="EMF17404.1"/>
    </source>
</evidence>
<feature type="region of interest" description="Disordered" evidence="5">
    <location>
        <begin position="91"/>
        <end position="116"/>
    </location>
</feature>
<reference evidence="7 8" key="1">
    <citation type="journal article" date="2012" name="PLoS Pathog.">
        <title>Diverse lifestyles and strategies of plant pathogenesis encoded in the genomes of eighteen Dothideomycetes fungi.</title>
        <authorList>
            <person name="Ohm R.A."/>
            <person name="Feau N."/>
            <person name="Henrissat B."/>
            <person name="Schoch C.L."/>
            <person name="Horwitz B.A."/>
            <person name="Barry K.W."/>
            <person name="Condon B.J."/>
            <person name="Copeland A.C."/>
            <person name="Dhillon B."/>
            <person name="Glaser F."/>
            <person name="Hesse C.N."/>
            <person name="Kosti I."/>
            <person name="LaButti K."/>
            <person name="Lindquist E.A."/>
            <person name="Lucas S."/>
            <person name="Salamov A.A."/>
            <person name="Bradshaw R.E."/>
            <person name="Ciuffetti L."/>
            <person name="Hamelin R.C."/>
            <person name="Kema G.H.J."/>
            <person name="Lawrence C."/>
            <person name="Scott J.A."/>
            <person name="Spatafora J.W."/>
            <person name="Turgeon B.G."/>
            <person name="de Wit P.J.G.M."/>
            <person name="Zhong S."/>
            <person name="Goodwin S.B."/>
            <person name="Grigoriev I.V."/>
        </authorList>
    </citation>
    <scope>NUCLEOTIDE SEQUENCE [LARGE SCALE GENOMIC DNA]</scope>
    <source>
        <strain evidence="7 8">SO2202</strain>
    </source>
</reference>
<comment type="subcellular location">
    <subcellularLocation>
        <location evidence="1">Membrane</location>
        <topology evidence="1">Multi-pass membrane protein</topology>
    </subcellularLocation>
</comment>
<dbReference type="SUPFAM" id="SSF103481">
    <property type="entry name" value="Multidrug resistance efflux transporter EmrE"/>
    <property type="match status" value="1"/>
</dbReference>